<accession>A0A433JMC5</accession>
<dbReference type="Pfam" id="PF00391">
    <property type="entry name" value="PEP-utilizers"/>
    <property type="match status" value="1"/>
</dbReference>
<dbReference type="Gene3D" id="3.30.470.20">
    <property type="entry name" value="ATP-grasp fold, B domain"/>
    <property type="match status" value="1"/>
</dbReference>
<feature type="domain" description="PEP-utilising enzyme mobile" evidence="1">
    <location>
        <begin position="971"/>
        <end position="1037"/>
    </location>
</feature>
<keyword evidence="4" id="KW-1185">Reference proteome</keyword>
<dbReference type="InterPro" id="IPR029044">
    <property type="entry name" value="Nucleotide-diphossugar_trans"/>
</dbReference>
<dbReference type="SUPFAM" id="SSF52009">
    <property type="entry name" value="Phosphohistidine domain"/>
    <property type="match status" value="1"/>
</dbReference>
<dbReference type="PANTHER" id="PTHR43615">
    <property type="entry name" value="PHOSPHOENOLPYRUVATE SYNTHASE-RELATED"/>
    <property type="match status" value="1"/>
</dbReference>
<evidence type="ECO:0000259" key="2">
    <source>
        <dbReference type="Pfam" id="PF01326"/>
    </source>
</evidence>
<evidence type="ECO:0008006" key="5">
    <source>
        <dbReference type="Google" id="ProtNLM"/>
    </source>
</evidence>
<dbReference type="InterPro" id="IPR008279">
    <property type="entry name" value="PEP-util_enz_mobile_dom"/>
</dbReference>
<dbReference type="EMBL" id="RZGR01000002">
    <property type="protein sequence ID" value="RUQ91125.1"/>
    <property type="molecule type" value="Genomic_DNA"/>
</dbReference>
<dbReference type="InterPro" id="IPR013815">
    <property type="entry name" value="ATP_grasp_subdomain_1"/>
</dbReference>
<dbReference type="AlphaFoldDB" id="A0A433JMC5"/>
<dbReference type="InterPro" id="IPR051549">
    <property type="entry name" value="PEP_Utilizing_Enz"/>
</dbReference>
<dbReference type="Gene3D" id="3.50.30.10">
    <property type="entry name" value="Phosphohistidine domain"/>
    <property type="match status" value="1"/>
</dbReference>
<dbReference type="SUPFAM" id="SSF53448">
    <property type="entry name" value="Nucleotide-diphospho-sugar transferases"/>
    <property type="match status" value="1"/>
</dbReference>
<organism evidence="3 4">
    <name type="scientific">Legionella septentrionalis</name>
    <dbReference type="NCBI Taxonomy" id="2498109"/>
    <lineage>
        <taxon>Bacteria</taxon>
        <taxon>Pseudomonadati</taxon>
        <taxon>Pseudomonadota</taxon>
        <taxon>Gammaproteobacteria</taxon>
        <taxon>Legionellales</taxon>
        <taxon>Legionellaceae</taxon>
        <taxon>Legionella</taxon>
    </lineage>
</organism>
<dbReference type="InterPro" id="IPR002192">
    <property type="entry name" value="PPDK_AMP/ATP-bd"/>
</dbReference>
<evidence type="ECO:0000313" key="3">
    <source>
        <dbReference type="EMBL" id="RUQ91125.1"/>
    </source>
</evidence>
<dbReference type="Gene3D" id="3.90.550.10">
    <property type="entry name" value="Spore Coat Polysaccharide Biosynthesis Protein SpsA, Chain A"/>
    <property type="match status" value="1"/>
</dbReference>
<dbReference type="Pfam" id="PF01326">
    <property type="entry name" value="PPDK_N"/>
    <property type="match status" value="1"/>
</dbReference>
<protein>
    <recommendedName>
        <fullName evidence="5">Phosphoenolpyruvate synthase</fullName>
    </recommendedName>
</protein>
<feature type="domain" description="Pyruvate phosphate dikinase AMP/ATP-binding" evidence="2">
    <location>
        <begin position="281"/>
        <end position="475"/>
    </location>
</feature>
<dbReference type="SUPFAM" id="SSF56059">
    <property type="entry name" value="Glutathione synthetase ATP-binding domain-like"/>
    <property type="match status" value="1"/>
</dbReference>
<dbReference type="Gene3D" id="3.30.1490.20">
    <property type="entry name" value="ATP-grasp fold, A domain"/>
    <property type="match status" value="1"/>
</dbReference>
<comment type="caution">
    <text evidence="3">The sequence shown here is derived from an EMBL/GenBank/DDBJ whole genome shotgun (WGS) entry which is preliminary data.</text>
</comment>
<dbReference type="GO" id="GO:0005524">
    <property type="term" value="F:ATP binding"/>
    <property type="evidence" value="ECO:0007669"/>
    <property type="project" value="InterPro"/>
</dbReference>
<name>A0A433JMC5_9GAMM</name>
<gene>
    <name evidence="3" type="ORF">EKM59_00835</name>
</gene>
<proteinExistence type="predicted"/>
<reference evidence="3 4" key="1">
    <citation type="submission" date="2018-12" db="EMBL/GenBank/DDBJ databases">
        <title>Legionella sp,whole genome shotgun sequence.</title>
        <authorList>
            <person name="Wu H."/>
        </authorList>
    </citation>
    <scope>NUCLEOTIDE SEQUENCE [LARGE SCALE GENOMIC DNA]</scope>
    <source>
        <strain evidence="4">km714</strain>
    </source>
</reference>
<sequence>MHHDDTLDTKQDVRISSLSKKITNTLLNRVIVLGAGQPYQGEQHTALRGASKQGRVLDWILHAVRPLHPEIYFVGGYQIEEIAQRYPGFHYIVNPEWQDTGAAASFLQAPLDDHFNYFVSYADILFHDSAVNQLAEIDADIVVAADTRWRKRFFGRTDKDLIRCEKLNLHGNNVTRLGPDIEPDLAEAEFIGLAKFSARVIHYLHENSKDLLHRFRHANLSQLIEVLRMRGFNVRAVDVAGDWAELNEGQDLVHFVLGTKAQTLHRLRDLVTKSRIEDQVSFTVVEWQQQAKKILEQIYAAFSNQHLVVRSSALSEDGFATANAGAYTSVLNVSANDARSLQKAVESVIASYPDDNLANQVLVQPMVLNVKASGVAFTRTLAYGAPYFVINYDDSSKSTESITSGSSQEHKTLILHRNYSYQNENLPPEMHNLIPALVEIEELLEYDSLDIEFAISEEDCVHILQVRPIAVNHAQWNITDKEVESFINVAQERFQALQASSPFIVGKKAFFGIMPDWNPAEIIGTNPGCLALGLYRYLIMDDVWATQRAQFGYRDVRPQPLLITFAGHPYVDIRASFNSFIPAELDNELAARLVDFYLNWLELHPHLHDKVEFDVVPTCYDLNFKRWEKRLTQQGQFSAHEINQLKQALKQLTQKALANNKLYFSAIENLQLRRKQILDKKLPALERAILLLEDCKHFGTLSFAHLARNAFVAISLLKSAVETNIISQEAMNAFLSSIRTVSHSLTDDAKSTALKQLTWEEFVERYAHLRPGTYDITSPSYKEDAEHFLRPIVEKAEEHHSPKQIDLCAWNTERERFARALMEAEIDANIEQMEIFMRDAIEGREYAKFIFSRNLSFALDELAAFGKNLGLSREELSNIPLDAFFALRTGSVITGNVSEWLRARAGEGSSARQISSAVELPPLLLSPQDLHLFMYPNNQPNYIGSSRVTADLFNLDKINLLSTELHANLAGKIAMIPQADPGYDWVFGQGIVGLITMYGGANSHMAIRSAEFGLPAAIGIGETVYQRLAGASTLELNAGNRQIRIIR</sequence>
<dbReference type="OrthoDB" id="3590125at2"/>
<dbReference type="InterPro" id="IPR036637">
    <property type="entry name" value="Phosphohistidine_dom_sf"/>
</dbReference>
<evidence type="ECO:0000259" key="1">
    <source>
        <dbReference type="Pfam" id="PF00391"/>
    </source>
</evidence>
<dbReference type="GO" id="GO:0016301">
    <property type="term" value="F:kinase activity"/>
    <property type="evidence" value="ECO:0007669"/>
    <property type="project" value="InterPro"/>
</dbReference>
<dbReference type="Proteomes" id="UP000288012">
    <property type="component" value="Unassembled WGS sequence"/>
</dbReference>
<dbReference type="PANTHER" id="PTHR43615:SF1">
    <property type="entry name" value="PPDK_N DOMAIN-CONTAINING PROTEIN"/>
    <property type="match status" value="1"/>
</dbReference>
<evidence type="ECO:0000313" key="4">
    <source>
        <dbReference type="Proteomes" id="UP000288012"/>
    </source>
</evidence>
<dbReference type="NCBIfam" id="NF004508">
    <property type="entry name" value="PRK05849.1"/>
    <property type="match status" value="1"/>
</dbReference>